<protein>
    <submittedName>
        <fullName evidence="1">Uncharacterized protein</fullName>
    </submittedName>
</protein>
<dbReference type="RefSeq" id="WP_047854847.1">
    <property type="nucleotide sequence ID" value="NZ_CP011509.1"/>
</dbReference>
<organism evidence="1 2">
    <name type="scientific">Archangium gephyra</name>
    <dbReference type="NCBI Taxonomy" id="48"/>
    <lineage>
        <taxon>Bacteria</taxon>
        <taxon>Pseudomonadati</taxon>
        <taxon>Myxococcota</taxon>
        <taxon>Myxococcia</taxon>
        <taxon>Myxococcales</taxon>
        <taxon>Cystobacterineae</taxon>
        <taxon>Archangiaceae</taxon>
        <taxon>Archangium</taxon>
    </lineage>
</organism>
<proteinExistence type="predicted"/>
<reference evidence="1 2" key="1">
    <citation type="submission" date="2018-08" db="EMBL/GenBank/DDBJ databases">
        <title>Genomic Encyclopedia of Archaeal and Bacterial Type Strains, Phase II (KMG-II): from individual species to whole genera.</title>
        <authorList>
            <person name="Goeker M."/>
        </authorList>
    </citation>
    <scope>NUCLEOTIDE SEQUENCE [LARGE SCALE GENOMIC DNA]</scope>
    <source>
        <strain evidence="1 2">DSM 2261</strain>
    </source>
</reference>
<accession>A0ABX9K5Q6</accession>
<name>A0ABX9K5Q6_9BACT</name>
<evidence type="ECO:0000313" key="2">
    <source>
        <dbReference type="Proteomes" id="UP000256345"/>
    </source>
</evidence>
<keyword evidence="2" id="KW-1185">Reference proteome</keyword>
<evidence type="ECO:0000313" key="1">
    <source>
        <dbReference type="EMBL" id="REG33409.1"/>
    </source>
</evidence>
<comment type="caution">
    <text evidence="1">The sequence shown here is derived from an EMBL/GenBank/DDBJ whole genome shotgun (WGS) entry which is preliminary data.</text>
</comment>
<sequence length="390" mass="41319">MTSAAGLFDKSLRTHADLQSFWEQDAAGAARWLVEVAHAAGARPAGIEALIEALGEGSPSREKKLNGALERFPGLLEVATGGFEPEQAARLRTRGWEMKAGSEPPAFTGSVKMRGEYVQLVTAGRTFTLASPQDTLRAWGGEVSAFLGSVVTVRGWPDVKGDTLLVQEFAPGSGSDFVTGRVQLSPDGVLGIRVHPQKFVVIGDARLSEELRNFVRVGLLLRGQVSLTPGNEANSYRVTEVPECVYFLCKLKHDQASHEGQLHGDKALFLAATPHPQPPPQGHAPDIFTDIVLPAGAMNAPGSKGDRRFVYGRIAGASEPLGSGIPRTGQRALIAQWASGGVETKVHFASEKLSEGRTWAQDITAFAAAIDAAPASHSYAPPPGSPHLGA</sequence>
<dbReference type="EMBL" id="QUMU01000004">
    <property type="protein sequence ID" value="REG33409.1"/>
    <property type="molecule type" value="Genomic_DNA"/>
</dbReference>
<gene>
    <name evidence="1" type="ORF">ATI61_104700</name>
</gene>
<dbReference type="Proteomes" id="UP000256345">
    <property type="component" value="Unassembled WGS sequence"/>
</dbReference>